<accession>A0A4Q2RLP3</accession>
<evidence type="ECO:0000313" key="3">
    <source>
        <dbReference type="Proteomes" id="UP000289411"/>
    </source>
</evidence>
<keyword evidence="1" id="KW-0732">Signal</keyword>
<dbReference type="AlphaFoldDB" id="A0A4Q2RLP3"/>
<sequence length="155" mass="17938">MAAREMSLRHWFPALVATTLLAAASPASATSPLIANGDYPYWKLNYAHYDTTYADIERKAHHLATFRWDAEVYCRYRTGWQGPGAYRIGDRFRTRAGWDGGYPWQGPGVPADHDGDEAMNVYRADYAREFGREPVCAPVRHYRHIRREVVLRRKY</sequence>
<proteinExistence type="predicted"/>
<name>A0A4Q2RLP3_9HYPH</name>
<dbReference type="EMBL" id="QYBC01000001">
    <property type="protein sequence ID" value="RYB07771.1"/>
    <property type="molecule type" value="Genomic_DNA"/>
</dbReference>
<evidence type="ECO:0000313" key="2">
    <source>
        <dbReference type="EMBL" id="RYB07771.1"/>
    </source>
</evidence>
<protein>
    <submittedName>
        <fullName evidence="2">Uncharacterized protein</fullName>
    </submittedName>
</protein>
<feature type="chain" id="PRO_5020789233" evidence="1">
    <location>
        <begin position="30"/>
        <end position="155"/>
    </location>
</feature>
<reference evidence="2 3" key="2">
    <citation type="submission" date="2019-02" db="EMBL/GenBank/DDBJ databases">
        <title>'Lichenibacterium ramalinii' gen. nov. sp. nov., 'Lichenibacterium minor' gen. nov. sp. nov.</title>
        <authorList>
            <person name="Pankratov T."/>
        </authorList>
    </citation>
    <scope>NUCLEOTIDE SEQUENCE [LARGE SCALE GENOMIC DNA]</scope>
    <source>
        <strain evidence="2 3">RmlP001</strain>
    </source>
</reference>
<evidence type="ECO:0000256" key="1">
    <source>
        <dbReference type="SAM" id="SignalP"/>
    </source>
</evidence>
<gene>
    <name evidence="2" type="ORF">D3272_01180</name>
</gene>
<comment type="caution">
    <text evidence="2">The sequence shown here is derived from an EMBL/GenBank/DDBJ whole genome shotgun (WGS) entry which is preliminary data.</text>
</comment>
<feature type="signal peptide" evidence="1">
    <location>
        <begin position="1"/>
        <end position="29"/>
    </location>
</feature>
<reference evidence="2 3" key="1">
    <citation type="submission" date="2018-09" db="EMBL/GenBank/DDBJ databases">
        <authorList>
            <person name="Grouzdev D.S."/>
            <person name="Krutkina M.S."/>
        </authorList>
    </citation>
    <scope>NUCLEOTIDE SEQUENCE [LARGE SCALE GENOMIC DNA]</scope>
    <source>
        <strain evidence="2 3">RmlP001</strain>
    </source>
</reference>
<organism evidence="2 3">
    <name type="scientific">Lichenibacterium ramalinae</name>
    <dbReference type="NCBI Taxonomy" id="2316527"/>
    <lineage>
        <taxon>Bacteria</taxon>
        <taxon>Pseudomonadati</taxon>
        <taxon>Pseudomonadota</taxon>
        <taxon>Alphaproteobacteria</taxon>
        <taxon>Hyphomicrobiales</taxon>
        <taxon>Lichenihabitantaceae</taxon>
        <taxon>Lichenibacterium</taxon>
    </lineage>
</organism>
<keyword evidence="3" id="KW-1185">Reference proteome</keyword>
<dbReference type="Proteomes" id="UP000289411">
    <property type="component" value="Unassembled WGS sequence"/>
</dbReference>